<evidence type="ECO:0000256" key="7">
    <source>
        <dbReference type="ARBA" id="ARBA00022622"/>
    </source>
</evidence>
<dbReference type="Proteomes" id="UP000799770">
    <property type="component" value="Unassembled WGS sequence"/>
</dbReference>
<feature type="disulfide bond" evidence="15">
    <location>
        <begin position="35"/>
        <end position="75"/>
    </location>
</feature>
<feature type="disulfide bond" evidence="15">
    <location>
        <begin position="58"/>
        <end position="91"/>
    </location>
</feature>
<evidence type="ECO:0000256" key="9">
    <source>
        <dbReference type="ARBA" id="ARBA00022729"/>
    </source>
</evidence>
<evidence type="ECO:0000313" key="18">
    <source>
        <dbReference type="EMBL" id="KAF2113648.1"/>
    </source>
</evidence>
<feature type="binding site" description="axial binding residue" evidence="15">
    <location>
        <position position="53"/>
    </location>
    <ligand>
        <name>heme</name>
        <dbReference type="ChEBI" id="CHEBI:30413"/>
    </ligand>
    <ligandPart>
        <name>Fe</name>
        <dbReference type="ChEBI" id="CHEBI:18248"/>
    </ligandPart>
</feature>
<dbReference type="GO" id="GO:0005886">
    <property type="term" value="C:plasma membrane"/>
    <property type="evidence" value="ECO:0007669"/>
    <property type="project" value="UniProtKB-SubCell"/>
</dbReference>
<keyword evidence="12 15" id="KW-1015">Disulfide bond</keyword>
<accession>A0A6A5Z5F8</accession>
<dbReference type="InterPro" id="IPR051735">
    <property type="entry name" value="CFEM_domain"/>
</dbReference>
<evidence type="ECO:0000256" key="5">
    <source>
        <dbReference type="ARBA" id="ARBA00022525"/>
    </source>
</evidence>
<feature type="domain" description="CFEM" evidence="17">
    <location>
        <begin position="1"/>
        <end position="118"/>
    </location>
</feature>
<name>A0A6A5Z5F8_9PLEO</name>
<evidence type="ECO:0000256" key="2">
    <source>
        <dbReference type="ARBA" id="ARBA00004613"/>
    </source>
</evidence>
<feature type="chain" id="PRO_5025353860" description="CFEM domain-containing protein" evidence="16">
    <location>
        <begin position="23"/>
        <end position="233"/>
    </location>
</feature>
<keyword evidence="11" id="KW-0472">Membrane</keyword>
<evidence type="ECO:0000256" key="1">
    <source>
        <dbReference type="ARBA" id="ARBA00004609"/>
    </source>
</evidence>
<dbReference type="GO" id="GO:0098552">
    <property type="term" value="C:side of membrane"/>
    <property type="evidence" value="ECO:0007669"/>
    <property type="project" value="UniProtKB-KW"/>
</dbReference>
<evidence type="ECO:0000256" key="8">
    <source>
        <dbReference type="ARBA" id="ARBA00022723"/>
    </source>
</evidence>
<comment type="similarity">
    <text evidence="3">Belongs to the RBT5 family.</text>
</comment>
<evidence type="ECO:0000256" key="4">
    <source>
        <dbReference type="ARBA" id="ARBA00022475"/>
    </source>
</evidence>
<evidence type="ECO:0000256" key="6">
    <source>
        <dbReference type="ARBA" id="ARBA00022617"/>
    </source>
</evidence>
<keyword evidence="10 15" id="KW-0408">Iron</keyword>
<evidence type="ECO:0000256" key="3">
    <source>
        <dbReference type="ARBA" id="ARBA00010031"/>
    </source>
</evidence>
<feature type="signal peptide" evidence="16">
    <location>
        <begin position="1"/>
        <end position="22"/>
    </location>
</feature>
<keyword evidence="6 15" id="KW-0349">Heme</keyword>
<evidence type="ECO:0000256" key="12">
    <source>
        <dbReference type="ARBA" id="ARBA00023157"/>
    </source>
</evidence>
<keyword evidence="13" id="KW-0325">Glycoprotein</keyword>
<dbReference type="PANTHER" id="PTHR37928:SF1">
    <property type="entry name" value="CFEM DOMAIN PROTEIN (AFU_ORTHOLOGUE AFUA_6G14090)"/>
    <property type="match status" value="1"/>
</dbReference>
<feature type="disulfide bond" evidence="15">
    <location>
        <begin position="39"/>
        <end position="70"/>
    </location>
</feature>
<keyword evidence="4" id="KW-1003">Cell membrane</keyword>
<dbReference type="PROSITE" id="PS52012">
    <property type="entry name" value="CFEM"/>
    <property type="match status" value="1"/>
</dbReference>
<dbReference type="EMBL" id="ML977327">
    <property type="protein sequence ID" value="KAF2113648.1"/>
    <property type="molecule type" value="Genomic_DNA"/>
</dbReference>
<organism evidence="18 19">
    <name type="scientific">Lophiotrema nucula</name>
    <dbReference type="NCBI Taxonomy" id="690887"/>
    <lineage>
        <taxon>Eukaryota</taxon>
        <taxon>Fungi</taxon>
        <taxon>Dikarya</taxon>
        <taxon>Ascomycota</taxon>
        <taxon>Pezizomycotina</taxon>
        <taxon>Dothideomycetes</taxon>
        <taxon>Pleosporomycetidae</taxon>
        <taxon>Pleosporales</taxon>
        <taxon>Lophiotremataceae</taxon>
        <taxon>Lophiotrema</taxon>
    </lineage>
</organism>
<feature type="disulfide bond" evidence="15">
    <location>
        <begin position="49"/>
        <end position="56"/>
    </location>
</feature>
<dbReference type="GO" id="GO:0005576">
    <property type="term" value="C:extracellular region"/>
    <property type="evidence" value="ECO:0007669"/>
    <property type="project" value="UniProtKB-SubCell"/>
</dbReference>
<evidence type="ECO:0000313" key="19">
    <source>
        <dbReference type="Proteomes" id="UP000799770"/>
    </source>
</evidence>
<proteinExistence type="inferred from homology"/>
<dbReference type="GO" id="GO:0046872">
    <property type="term" value="F:metal ion binding"/>
    <property type="evidence" value="ECO:0007669"/>
    <property type="project" value="UniProtKB-UniRule"/>
</dbReference>
<evidence type="ECO:0000259" key="17">
    <source>
        <dbReference type="PROSITE" id="PS52012"/>
    </source>
</evidence>
<dbReference type="OrthoDB" id="3798994at2759"/>
<protein>
    <recommendedName>
        <fullName evidence="17">CFEM domain-containing protein</fullName>
    </recommendedName>
</protein>
<dbReference type="AlphaFoldDB" id="A0A6A5Z5F8"/>
<sequence>MRAPSTLTLVAFLTFAVDQIVAEDPKDQIGKLPVCAQACITKAFSRCKCTILDFNCACNCDVFKPYSQSCTNTSCAASYLDPVLNAIDGSCATFTNTATALPQTSSASSSFESSLTTTSMSTDTTTGSSSDASITTIPTDATFSKDDVNPTITGSPTTPGGGFYPYTSTSTYQTYSYCYPVMNGTRARGNYTASCTGAYTGPLYTGNVAVGRSEQSSWVLSLVAFVLGFIVMR</sequence>
<evidence type="ECO:0000256" key="13">
    <source>
        <dbReference type="ARBA" id="ARBA00023180"/>
    </source>
</evidence>
<dbReference type="Pfam" id="PF05730">
    <property type="entry name" value="CFEM"/>
    <property type="match status" value="1"/>
</dbReference>
<keyword evidence="19" id="KW-1185">Reference proteome</keyword>
<keyword evidence="8 15" id="KW-0479">Metal-binding</keyword>
<keyword evidence="5" id="KW-0964">Secreted</keyword>
<dbReference type="InterPro" id="IPR008427">
    <property type="entry name" value="Extracellular_membr_CFEM_dom"/>
</dbReference>
<evidence type="ECO:0000256" key="15">
    <source>
        <dbReference type="PROSITE-ProRule" id="PRU01356"/>
    </source>
</evidence>
<evidence type="ECO:0000256" key="14">
    <source>
        <dbReference type="ARBA" id="ARBA00023288"/>
    </source>
</evidence>
<evidence type="ECO:0000256" key="16">
    <source>
        <dbReference type="SAM" id="SignalP"/>
    </source>
</evidence>
<keyword evidence="7" id="KW-0336">GPI-anchor</keyword>
<evidence type="ECO:0000256" key="10">
    <source>
        <dbReference type="ARBA" id="ARBA00023004"/>
    </source>
</evidence>
<keyword evidence="14" id="KW-0449">Lipoprotein</keyword>
<gene>
    <name evidence="18" type="ORF">BDV96DRAFT_115467</name>
</gene>
<keyword evidence="9 16" id="KW-0732">Signal</keyword>
<comment type="subcellular location">
    <subcellularLocation>
        <location evidence="1">Cell membrane</location>
        <topology evidence="1">Lipid-anchor</topology>
        <topology evidence="1">GPI-anchor</topology>
    </subcellularLocation>
    <subcellularLocation>
        <location evidence="2">Secreted</location>
    </subcellularLocation>
</comment>
<dbReference type="PANTHER" id="PTHR37928">
    <property type="entry name" value="CFEM DOMAIN PROTEIN (AFU_ORTHOLOGUE AFUA_6G14090)"/>
    <property type="match status" value="1"/>
</dbReference>
<reference evidence="18" key="1">
    <citation type="journal article" date="2020" name="Stud. Mycol.">
        <title>101 Dothideomycetes genomes: a test case for predicting lifestyles and emergence of pathogens.</title>
        <authorList>
            <person name="Haridas S."/>
            <person name="Albert R."/>
            <person name="Binder M."/>
            <person name="Bloem J."/>
            <person name="Labutti K."/>
            <person name="Salamov A."/>
            <person name="Andreopoulos B."/>
            <person name="Baker S."/>
            <person name="Barry K."/>
            <person name="Bills G."/>
            <person name="Bluhm B."/>
            <person name="Cannon C."/>
            <person name="Castanera R."/>
            <person name="Culley D."/>
            <person name="Daum C."/>
            <person name="Ezra D."/>
            <person name="Gonzalez J."/>
            <person name="Henrissat B."/>
            <person name="Kuo A."/>
            <person name="Liang C."/>
            <person name="Lipzen A."/>
            <person name="Lutzoni F."/>
            <person name="Magnuson J."/>
            <person name="Mondo S."/>
            <person name="Nolan M."/>
            <person name="Ohm R."/>
            <person name="Pangilinan J."/>
            <person name="Park H.-J."/>
            <person name="Ramirez L."/>
            <person name="Alfaro M."/>
            <person name="Sun H."/>
            <person name="Tritt A."/>
            <person name="Yoshinaga Y."/>
            <person name="Zwiers L.-H."/>
            <person name="Turgeon B."/>
            <person name="Goodwin S."/>
            <person name="Spatafora J."/>
            <person name="Crous P."/>
            <person name="Grigoriev I."/>
        </authorList>
    </citation>
    <scope>NUCLEOTIDE SEQUENCE</scope>
    <source>
        <strain evidence="18">CBS 627.86</strain>
    </source>
</reference>
<evidence type="ECO:0000256" key="11">
    <source>
        <dbReference type="ARBA" id="ARBA00023136"/>
    </source>
</evidence>